<dbReference type="Pfam" id="PF04539">
    <property type="entry name" value="Sigma70_r3"/>
    <property type="match status" value="1"/>
</dbReference>
<dbReference type="InterPro" id="IPR007624">
    <property type="entry name" value="RNA_pol_sigma70_r3"/>
</dbReference>
<evidence type="ECO:0000256" key="5">
    <source>
        <dbReference type="SAM" id="MobiDB-lite"/>
    </source>
</evidence>
<keyword evidence="8" id="KW-1185">Reference proteome</keyword>
<dbReference type="PATRIC" id="fig|1121877.4.peg.2510"/>
<proteinExistence type="predicted"/>
<reference evidence="7 8" key="1">
    <citation type="submission" date="2015-01" db="EMBL/GenBank/DDBJ databases">
        <title>Draft genome of the acidophilic iron oxidizer Ferrimicrobium acidiphilum strain T23.</title>
        <authorList>
            <person name="Poehlein A."/>
            <person name="Eisen S."/>
            <person name="Schloemann M."/>
            <person name="Johnson B.D."/>
            <person name="Daniel R."/>
            <person name="Muehling M."/>
        </authorList>
    </citation>
    <scope>NUCLEOTIDE SEQUENCE [LARGE SCALE GENOMIC DNA]</scope>
    <source>
        <strain evidence="7 8">T23</strain>
    </source>
</reference>
<dbReference type="Gene3D" id="1.10.10.10">
    <property type="entry name" value="Winged helix-like DNA-binding domain superfamily/Winged helix DNA-binding domain"/>
    <property type="match status" value="2"/>
</dbReference>
<dbReference type="STRING" id="1121877.FEAC_22560"/>
<dbReference type="GO" id="GO:0016987">
    <property type="term" value="F:sigma factor activity"/>
    <property type="evidence" value="ECO:0007669"/>
    <property type="project" value="UniProtKB-KW"/>
</dbReference>
<keyword evidence="3" id="KW-0238">DNA-binding</keyword>
<sequence>MVDENQARRKNTRRLADLDEVINESPMPPVEQECNDNLPPGEDPSLVDGPRPASAHRARPKLSRSSITQMQAPSEPDETRSVRQTPRGSEESRPAGEVKGGQPGGNRPTKRSSTPTPSSGVLELEADPDAEEGRFSMESARRFLGSLQDFGLLSRDQEVQLSAIVQELQARELRSRDEELVLAEAKERFVSANLRLVVSIARRMHGGSVPLEDLIQEGNIGLMRAVELFDGRKGFRFSTYATWWIRQAISQAIGEFRSEISLPRSLLQDFQRIQQTRLDLQQKFGREPRLDEVAETCGIELFRVEEILMYAQSVLSLEASPVSEGGSESMLGDAVPDRSSPPIEGTVVSEDLGRVVQIVLDKLDERERAILIYRFGLNGEEPHSIEQASERFGVSRERVRQVEARAISRLRRNESAQALKEILQDG</sequence>
<dbReference type="SUPFAM" id="SSF88659">
    <property type="entry name" value="Sigma3 and sigma4 domains of RNA polymerase sigma factors"/>
    <property type="match status" value="2"/>
</dbReference>
<feature type="domain" description="RNA polymerase sigma-70" evidence="6">
    <location>
        <begin position="213"/>
        <end position="226"/>
    </location>
</feature>
<dbReference type="Gene3D" id="1.10.601.10">
    <property type="entry name" value="RNA Polymerase Primary Sigma Factor"/>
    <property type="match status" value="1"/>
</dbReference>
<dbReference type="InterPro" id="IPR007630">
    <property type="entry name" value="RNA_pol_sigma70_r4"/>
</dbReference>
<evidence type="ECO:0000256" key="2">
    <source>
        <dbReference type="ARBA" id="ARBA00023082"/>
    </source>
</evidence>
<dbReference type="PANTHER" id="PTHR30603">
    <property type="entry name" value="RNA POLYMERASE SIGMA FACTOR RPO"/>
    <property type="match status" value="1"/>
</dbReference>
<protein>
    <submittedName>
        <fullName evidence="7">RNA polymerase sigma factor SigB</fullName>
    </submittedName>
</protein>
<dbReference type="PRINTS" id="PR00046">
    <property type="entry name" value="SIGMA70FCT"/>
</dbReference>
<gene>
    <name evidence="7" type="primary">sigB</name>
    <name evidence="7" type="ORF">FEAC_22560</name>
</gene>
<feature type="compositionally biased region" description="Polar residues" evidence="5">
    <location>
        <begin position="63"/>
        <end position="72"/>
    </location>
</feature>
<keyword evidence="1" id="KW-0805">Transcription regulation</keyword>
<keyword evidence="2" id="KW-0731">Sigma factor</keyword>
<comment type="caution">
    <text evidence="7">The sequence shown here is derived from an EMBL/GenBank/DDBJ whole genome shotgun (WGS) entry which is preliminary data.</text>
</comment>
<dbReference type="EMBL" id="JXUW01000024">
    <property type="protein sequence ID" value="KJE75959.1"/>
    <property type="molecule type" value="Genomic_DNA"/>
</dbReference>
<evidence type="ECO:0000313" key="7">
    <source>
        <dbReference type="EMBL" id="KJE75959.1"/>
    </source>
</evidence>
<dbReference type="PANTHER" id="PTHR30603:SF47">
    <property type="entry name" value="RNA POLYMERASE SIGMA FACTOR SIGD, CHLOROPLASTIC"/>
    <property type="match status" value="1"/>
</dbReference>
<dbReference type="InterPro" id="IPR007627">
    <property type="entry name" value="RNA_pol_sigma70_r2"/>
</dbReference>
<dbReference type="InterPro" id="IPR050239">
    <property type="entry name" value="Sigma-70_RNA_pol_init_factors"/>
</dbReference>
<dbReference type="Proteomes" id="UP000032336">
    <property type="component" value="Unassembled WGS sequence"/>
</dbReference>
<dbReference type="Pfam" id="PF04542">
    <property type="entry name" value="Sigma70_r2"/>
    <property type="match status" value="1"/>
</dbReference>
<dbReference type="eggNOG" id="COG0568">
    <property type="taxonomic scope" value="Bacteria"/>
</dbReference>
<dbReference type="AlphaFoldDB" id="A0A0D8FSN5"/>
<dbReference type="GO" id="GO:0006352">
    <property type="term" value="P:DNA-templated transcription initiation"/>
    <property type="evidence" value="ECO:0007669"/>
    <property type="project" value="InterPro"/>
</dbReference>
<dbReference type="SUPFAM" id="SSF88946">
    <property type="entry name" value="Sigma2 domain of RNA polymerase sigma factors"/>
    <property type="match status" value="1"/>
</dbReference>
<dbReference type="CDD" id="cd06171">
    <property type="entry name" value="Sigma70_r4"/>
    <property type="match status" value="1"/>
</dbReference>
<accession>A0A0D8FSN5</accession>
<dbReference type="InterPro" id="IPR013324">
    <property type="entry name" value="RNA_pol_sigma_r3/r4-like"/>
</dbReference>
<dbReference type="InterPro" id="IPR036388">
    <property type="entry name" value="WH-like_DNA-bd_sf"/>
</dbReference>
<evidence type="ECO:0000256" key="4">
    <source>
        <dbReference type="ARBA" id="ARBA00023163"/>
    </source>
</evidence>
<dbReference type="PROSITE" id="PS00715">
    <property type="entry name" value="SIGMA70_1"/>
    <property type="match status" value="1"/>
</dbReference>
<dbReference type="Pfam" id="PF04545">
    <property type="entry name" value="Sigma70_r4"/>
    <property type="match status" value="1"/>
</dbReference>
<name>A0A0D8FSN5_9ACTN</name>
<keyword evidence="4" id="KW-0804">Transcription</keyword>
<dbReference type="OrthoDB" id="3819589at2"/>
<dbReference type="NCBIfam" id="TIGR02937">
    <property type="entry name" value="sigma70-ECF"/>
    <property type="match status" value="1"/>
</dbReference>
<evidence type="ECO:0000256" key="1">
    <source>
        <dbReference type="ARBA" id="ARBA00023015"/>
    </source>
</evidence>
<dbReference type="InterPro" id="IPR000943">
    <property type="entry name" value="RNA_pol_sigma70"/>
</dbReference>
<evidence type="ECO:0000256" key="3">
    <source>
        <dbReference type="ARBA" id="ARBA00023125"/>
    </source>
</evidence>
<feature type="region of interest" description="Disordered" evidence="5">
    <location>
        <begin position="1"/>
        <end position="128"/>
    </location>
</feature>
<dbReference type="InterPro" id="IPR014284">
    <property type="entry name" value="RNA_pol_sigma-70_dom"/>
</dbReference>
<evidence type="ECO:0000259" key="6">
    <source>
        <dbReference type="PROSITE" id="PS00715"/>
    </source>
</evidence>
<organism evidence="7 8">
    <name type="scientific">Ferrimicrobium acidiphilum DSM 19497</name>
    <dbReference type="NCBI Taxonomy" id="1121877"/>
    <lineage>
        <taxon>Bacteria</taxon>
        <taxon>Bacillati</taxon>
        <taxon>Actinomycetota</taxon>
        <taxon>Acidimicrobiia</taxon>
        <taxon>Acidimicrobiales</taxon>
        <taxon>Acidimicrobiaceae</taxon>
        <taxon>Ferrimicrobium</taxon>
    </lineage>
</organism>
<evidence type="ECO:0000313" key="8">
    <source>
        <dbReference type="Proteomes" id="UP000032336"/>
    </source>
</evidence>
<dbReference type="GO" id="GO:0003677">
    <property type="term" value="F:DNA binding"/>
    <property type="evidence" value="ECO:0007669"/>
    <property type="project" value="UniProtKB-KW"/>
</dbReference>
<dbReference type="InterPro" id="IPR013325">
    <property type="entry name" value="RNA_pol_sigma_r2"/>
</dbReference>